<keyword evidence="8 10" id="KW-0472">Membrane</keyword>
<evidence type="ECO:0000256" key="5">
    <source>
        <dbReference type="ARBA" id="ARBA00022692"/>
    </source>
</evidence>
<evidence type="ECO:0000313" key="12">
    <source>
        <dbReference type="Proteomes" id="UP001431209"/>
    </source>
</evidence>
<evidence type="ECO:0000256" key="10">
    <source>
        <dbReference type="SAM" id="Phobius"/>
    </source>
</evidence>
<dbReference type="Pfam" id="PF01040">
    <property type="entry name" value="UbiA"/>
    <property type="match status" value="1"/>
</dbReference>
<keyword evidence="12" id="KW-1185">Reference proteome</keyword>
<dbReference type="Gene3D" id="1.10.357.140">
    <property type="entry name" value="UbiA prenyltransferase"/>
    <property type="match status" value="1"/>
</dbReference>
<keyword evidence="7" id="KW-0350">Heme biosynthesis</keyword>
<evidence type="ECO:0000256" key="4">
    <source>
        <dbReference type="ARBA" id="ARBA00022679"/>
    </source>
</evidence>
<dbReference type="InterPro" id="IPR006369">
    <property type="entry name" value="Protohaem_IX_farnesylTrfase"/>
</dbReference>
<evidence type="ECO:0000256" key="3">
    <source>
        <dbReference type="ARBA" id="ARBA00016335"/>
    </source>
</evidence>
<reference evidence="11 12" key="1">
    <citation type="submission" date="2024-03" db="EMBL/GenBank/DDBJ databases">
        <title>The Acrasis kona genome and developmental transcriptomes reveal deep origins of eukaryotic multicellular pathways.</title>
        <authorList>
            <person name="Sheikh S."/>
            <person name="Fu C.-J."/>
            <person name="Brown M.W."/>
            <person name="Baldauf S.L."/>
        </authorList>
    </citation>
    <scope>NUCLEOTIDE SEQUENCE [LARGE SCALE GENOMIC DNA]</scope>
    <source>
        <strain evidence="11 12">ATCC MYA-3509</strain>
    </source>
</reference>
<dbReference type="PANTHER" id="PTHR43448:SF2">
    <property type="entry name" value="PROTOHEME IX FARNESYLTRANSFERASE, MITOCHONDRIAL"/>
    <property type="match status" value="1"/>
</dbReference>
<evidence type="ECO:0000256" key="1">
    <source>
        <dbReference type="ARBA" id="ARBA00004141"/>
    </source>
</evidence>
<dbReference type="FunFam" id="1.10.357.140:FF:000006">
    <property type="entry name" value="Protoheme IX farnesyltransferase, mitochondrial"/>
    <property type="match status" value="1"/>
</dbReference>
<evidence type="ECO:0000256" key="2">
    <source>
        <dbReference type="ARBA" id="ARBA00005985"/>
    </source>
</evidence>
<evidence type="ECO:0000256" key="8">
    <source>
        <dbReference type="ARBA" id="ARBA00023136"/>
    </source>
</evidence>
<evidence type="ECO:0000256" key="6">
    <source>
        <dbReference type="ARBA" id="ARBA00022989"/>
    </source>
</evidence>
<accession>A0AAW2ZGM7</accession>
<keyword evidence="4" id="KW-0808">Transferase</keyword>
<feature type="transmembrane region" description="Helical" evidence="10">
    <location>
        <begin position="295"/>
        <end position="316"/>
    </location>
</feature>
<dbReference type="GO" id="GO:0005739">
    <property type="term" value="C:mitochondrion"/>
    <property type="evidence" value="ECO:0007669"/>
    <property type="project" value="TreeGrafter"/>
</dbReference>
<feature type="transmembrane region" description="Helical" evidence="10">
    <location>
        <begin position="226"/>
        <end position="247"/>
    </location>
</feature>
<dbReference type="GO" id="GO:0006784">
    <property type="term" value="P:heme A biosynthetic process"/>
    <property type="evidence" value="ECO:0007669"/>
    <property type="project" value="TreeGrafter"/>
</dbReference>
<dbReference type="PROSITE" id="PS00943">
    <property type="entry name" value="UBIA"/>
    <property type="match status" value="1"/>
</dbReference>
<dbReference type="EMBL" id="JAOPGA020001450">
    <property type="protein sequence ID" value="KAL0488585.1"/>
    <property type="molecule type" value="Genomic_DNA"/>
</dbReference>
<evidence type="ECO:0000256" key="9">
    <source>
        <dbReference type="ARBA" id="ARBA00030253"/>
    </source>
</evidence>
<dbReference type="PANTHER" id="PTHR43448">
    <property type="entry name" value="PROTOHEME IX FARNESYLTRANSFERASE, MITOCHONDRIAL"/>
    <property type="match status" value="1"/>
</dbReference>
<feature type="transmembrane region" description="Helical" evidence="10">
    <location>
        <begin position="328"/>
        <end position="349"/>
    </location>
</feature>
<gene>
    <name evidence="11" type="ORF">AKO1_015740</name>
</gene>
<dbReference type="GO" id="GO:0016020">
    <property type="term" value="C:membrane"/>
    <property type="evidence" value="ECO:0007669"/>
    <property type="project" value="UniProtKB-SubCell"/>
</dbReference>
<dbReference type="InterPro" id="IPR030470">
    <property type="entry name" value="UbiA_prenylTrfase_CS"/>
</dbReference>
<dbReference type="InterPro" id="IPR044878">
    <property type="entry name" value="UbiA_sf"/>
</dbReference>
<evidence type="ECO:0000256" key="7">
    <source>
        <dbReference type="ARBA" id="ARBA00023133"/>
    </source>
</evidence>
<name>A0AAW2ZGM7_9EUKA</name>
<keyword evidence="5 10" id="KW-0812">Transmembrane</keyword>
<comment type="subcellular location">
    <subcellularLocation>
        <location evidence="1">Membrane</location>
        <topology evidence="1">Multi-pass membrane protein</topology>
    </subcellularLocation>
</comment>
<dbReference type="InterPro" id="IPR000537">
    <property type="entry name" value="UbiA_prenyltransferase"/>
</dbReference>
<comment type="caution">
    <text evidence="11">The sequence shown here is derived from an EMBL/GenBank/DDBJ whole genome shotgun (WGS) entry which is preliminary data.</text>
</comment>
<organism evidence="11 12">
    <name type="scientific">Acrasis kona</name>
    <dbReference type="NCBI Taxonomy" id="1008807"/>
    <lineage>
        <taxon>Eukaryota</taxon>
        <taxon>Discoba</taxon>
        <taxon>Heterolobosea</taxon>
        <taxon>Tetramitia</taxon>
        <taxon>Eutetramitia</taxon>
        <taxon>Acrasidae</taxon>
        <taxon>Acrasis</taxon>
    </lineage>
</organism>
<dbReference type="AlphaFoldDB" id="A0AAW2ZGM7"/>
<proteinExistence type="inferred from homology"/>
<evidence type="ECO:0000313" key="11">
    <source>
        <dbReference type="EMBL" id="KAL0488585.1"/>
    </source>
</evidence>
<sequence>MELKSTPILASARVTNRVSLVPKVPAAGQNFEEEIHSCPVEDVVVDVQQKSICIGEIQTALPGNSFSEIFKCYKELWKMRLSGLVVFTAAGGYIACGGSSWKECAALCAGTFLQAACANTFNEVIEVDLDAQMARTRGRPLPTKRITKKHAITQAVIAGIGGTCLLYSCNNSLTAALGASNIFLYAGIYTPLKTRSVLNTWFGTLNGSIPPLMGCAAATGTLNDTIGLFMGGIMYLWQISHFMAINYKCKSDYGRAGYKMLANEDPEAAATHAVLHTALLFPLCWWLSYKQAAPWWFAAVSTPINYYLLMKPAVTFKRNVNYDNATKLFFKSLGHLCALFVTGVFATTWKRSIKNAIVESSFWNTIKSFFGF</sequence>
<dbReference type="NCBIfam" id="TIGR01473">
    <property type="entry name" value="cyoE_ctaB"/>
    <property type="match status" value="1"/>
</dbReference>
<comment type="similarity">
    <text evidence="2">Belongs to the UbiA prenyltransferase family.</text>
</comment>
<dbReference type="CDD" id="cd13957">
    <property type="entry name" value="PT_UbiA_Cox10"/>
    <property type="match status" value="1"/>
</dbReference>
<feature type="transmembrane region" description="Helical" evidence="10">
    <location>
        <begin position="268"/>
        <end position="289"/>
    </location>
</feature>
<protein>
    <recommendedName>
        <fullName evidence="3">Protoheme IX farnesyltransferase, mitochondrial</fullName>
    </recommendedName>
    <alternativeName>
        <fullName evidence="9">Heme O synthase</fullName>
    </alternativeName>
</protein>
<keyword evidence="6 10" id="KW-1133">Transmembrane helix</keyword>
<dbReference type="Proteomes" id="UP001431209">
    <property type="component" value="Unassembled WGS sequence"/>
</dbReference>
<dbReference type="GO" id="GO:0008495">
    <property type="term" value="F:protoheme IX farnesyltransferase activity"/>
    <property type="evidence" value="ECO:0007669"/>
    <property type="project" value="InterPro"/>
</dbReference>